<dbReference type="InterPro" id="IPR016454">
    <property type="entry name" value="Cysteine_dSase"/>
</dbReference>
<dbReference type="EC" id="2.8.1.7" evidence="3"/>
<dbReference type="InterPro" id="IPR015424">
    <property type="entry name" value="PyrdxlP-dep_Trfase"/>
</dbReference>
<evidence type="ECO:0000313" key="7">
    <source>
        <dbReference type="EMBL" id="MFC4558476.1"/>
    </source>
</evidence>
<keyword evidence="4" id="KW-0663">Pyridoxal phosphate</keyword>
<reference evidence="8" key="1">
    <citation type="journal article" date="2019" name="Int. J. Syst. Evol. Microbiol.">
        <title>The Global Catalogue of Microorganisms (GCM) 10K type strain sequencing project: providing services to taxonomists for standard genome sequencing and annotation.</title>
        <authorList>
            <consortium name="The Broad Institute Genomics Platform"/>
            <consortium name="The Broad Institute Genome Sequencing Center for Infectious Disease"/>
            <person name="Wu L."/>
            <person name="Ma J."/>
        </authorList>
    </citation>
    <scope>NUCLEOTIDE SEQUENCE [LARGE SCALE GENOMIC DNA]</scope>
    <source>
        <strain evidence="8">CGMCC 4.7426</strain>
    </source>
</reference>
<dbReference type="InterPro" id="IPR015422">
    <property type="entry name" value="PyrdxlP-dep_Trfase_small"/>
</dbReference>
<dbReference type="EMBL" id="JBHSFU010000004">
    <property type="protein sequence ID" value="MFC4558476.1"/>
    <property type="molecule type" value="Genomic_DNA"/>
</dbReference>
<evidence type="ECO:0000259" key="6">
    <source>
        <dbReference type="Pfam" id="PF00266"/>
    </source>
</evidence>
<dbReference type="Gene3D" id="3.90.1150.10">
    <property type="entry name" value="Aspartate Aminotransferase, domain 1"/>
    <property type="match status" value="1"/>
</dbReference>
<dbReference type="PIRSF" id="PIRSF005572">
    <property type="entry name" value="NifS"/>
    <property type="match status" value="1"/>
</dbReference>
<feature type="domain" description="Aminotransferase class V" evidence="6">
    <location>
        <begin position="2"/>
        <end position="369"/>
    </location>
</feature>
<comment type="catalytic activity">
    <reaction evidence="5">
        <text>(sulfur carrier)-H + L-cysteine = (sulfur carrier)-SH + L-alanine</text>
        <dbReference type="Rhea" id="RHEA:43892"/>
        <dbReference type="Rhea" id="RHEA-COMP:14737"/>
        <dbReference type="Rhea" id="RHEA-COMP:14739"/>
        <dbReference type="ChEBI" id="CHEBI:29917"/>
        <dbReference type="ChEBI" id="CHEBI:35235"/>
        <dbReference type="ChEBI" id="CHEBI:57972"/>
        <dbReference type="ChEBI" id="CHEBI:64428"/>
        <dbReference type="EC" id="2.8.1.7"/>
    </reaction>
</comment>
<evidence type="ECO:0000256" key="4">
    <source>
        <dbReference type="ARBA" id="ARBA00022898"/>
    </source>
</evidence>
<dbReference type="RefSeq" id="WP_390295236.1">
    <property type="nucleotide sequence ID" value="NZ_JBHSFU010000004.1"/>
</dbReference>
<name>A0ABV9DIB8_9BACI</name>
<sequence>MIYFDQAASSFPKPPAVGEAMAYAVNEIGANPGRGGHSLARKAAELIQETRERAANIFGCDNPKHAIFFPNATAALNQAIKGLSWSEGDHIIATTFEHNSIRRPLEHLKEVFGVKVTYIGWNNSTDLFLKEVRKSITPTTKLIAMTHASNVTGTLIPTDEVAKIAIDHNILTLVDASQTAGHIYINMKESGYDMLVFPGHKGIMGPQGTGMLLLNGDIELQPILQGGTGNFSEIPNQPSQLPERLESGTLNTPGIAGLNAALKAYESSKRQNVPRETILIRKLVNGLKQIDGVVYYGDPEHINLPIAAFNILDIASQEVAMILDSHYKIAVRAGLHCSPLTHKAMDTTRQGMVRASLGIYNTEKEVDEFLQAIEEITESYRLV</sequence>
<evidence type="ECO:0000256" key="2">
    <source>
        <dbReference type="ARBA" id="ARBA00010447"/>
    </source>
</evidence>
<proteinExistence type="inferred from homology"/>
<comment type="cofactor">
    <cofactor evidence="1">
        <name>pyridoxal 5'-phosphate</name>
        <dbReference type="ChEBI" id="CHEBI:597326"/>
    </cofactor>
</comment>
<evidence type="ECO:0000256" key="3">
    <source>
        <dbReference type="ARBA" id="ARBA00012239"/>
    </source>
</evidence>
<comment type="similarity">
    <text evidence="2">Belongs to the class-V pyridoxal-phosphate-dependent aminotransferase family. Csd subfamily.</text>
</comment>
<keyword evidence="8" id="KW-1185">Reference proteome</keyword>
<keyword evidence="7" id="KW-0808">Transferase</keyword>
<accession>A0ABV9DIB8</accession>
<comment type="caution">
    <text evidence="7">The sequence shown here is derived from an EMBL/GenBank/DDBJ whole genome shotgun (WGS) entry which is preliminary data.</text>
</comment>
<evidence type="ECO:0000256" key="1">
    <source>
        <dbReference type="ARBA" id="ARBA00001933"/>
    </source>
</evidence>
<dbReference type="Proteomes" id="UP001595989">
    <property type="component" value="Unassembled WGS sequence"/>
</dbReference>
<dbReference type="InterPro" id="IPR000192">
    <property type="entry name" value="Aminotrans_V_dom"/>
</dbReference>
<dbReference type="PANTHER" id="PTHR43586">
    <property type="entry name" value="CYSTEINE DESULFURASE"/>
    <property type="match status" value="1"/>
</dbReference>
<evidence type="ECO:0000256" key="5">
    <source>
        <dbReference type="ARBA" id="ARBA00050776"/>
    </source>
</evidence>
<gene>
    <name evidence="7" type="ORF">ACFO3D_09655</name>
</gene>
<dbReference type="SUPFAM" id="SSF53383">
    <property type="entry name" value="PLP-dependent transferases"/>
    <property type="match status" value="1"/>
</dbReference>
<dbReference type="InterPro" id="IPR015421">
    <property type="entry name" value="PyrdxlP-dep_Trfase_major"/>
</dbReference>
<keyword evidence="7" id="KW-0032">Aminotransferase</keyword>
<dbReference type="PANTHER" id="PTHR43586:SF4">
    <property type="entry name" value="ISOPENICILLIN N EPIMERASE"/>
    <property type="match status" value="1"/>
</dbReference>
<dbReference type="Pfam" id="PF00266">
    <property type="entry name" value="Aminotran_5"/>
    <property type="match status" value="1"/>
</dbReference>
<dbReference type="GO" id="GO:0008483">
    <property type="term" value="F:transaminase activity"/>
    <property type="evidence" value="ECO:0007669"/>
    <property type="project" value="UniProtKB-KW"/>
</dbReference>
<evidence type="ECO:0000313" key="8">
    <source>
        <dbReference type="Proteomes" id="UP001595989"/>
    </source>
</evidence>
<protein>
    <recommendedName>
        <fullName evidence="3">cysteine desulfurase</fullName>
        <ecNumber evidence="3">2.8.1.7</ecNumber>
    </recommendedName>
</protein>
<dbReference type="NCBIfam" id="TIGR01977">
    <property type="entry name" value="am_tr_V_EF2568"/>
    <property type="match status" value="1"/>
</dbReference>
<organism evidence="7 8">
    <name type="scientific">Virgibacillus kekensis</name>
    <dbReference type="NCBI Taxonomy" id="202261"/>
    <lineage>
        <taxon>Bacteria</taxon>
        <taxon>Bacillati</taxon>
        <taxon>Bacillota</taxon>
        <taxon>Bacilli</taxon>
        <taxon>Bacillales</taxon>
        <taxon>Bacillaceae</taxon>
        <taxon>Virgibacillus</taxon>
    </lineage>
</organism>
<dbReference type="Gene3D" id="3.40.640.10">
    <property type="entry name" value="Type I PLP-dependent aspartate aminotransferase-like (Major domain)"/>
    <property type="match status" value="1"/>
</dbReference>
<dbReference type="InterPro" id="IPR010969">
    <property type="entry name" value="Cys_dSase-rel_unknwn_funct"/>
</dbReference>